<dbReference type="InterPro" id="IPR011991">
    <property type="entry name" value="ArsR-like_HTH"/>
</dbReference>
<dbReference type="Gene3D" id="1.10.10.10">
    <property type="entry name" value="Winged helix-like DNA-binding domain superfamily/Winged helix DNA-binding domain"/>
    <property type="match status" value="1"/>
</dbReference>
<proteinExistence type="predicted"/>
<dbReference type="Proteomes" id="UP000245974">
    <property type="component" value="Unassembled WGS sequence"/>
</dbReference>
<dbReference type="SUPFAM" id="SSF46785">
    <property type="entry name" value="Winged helix' DNA-binding domain"/>
    <property type="match status" value="1"/>
</dbReference>
<dbReference type="PANTHER" id="PTHR33204">
    <property type="entry name" value="TRANSCRIPTIONAL REGULATOR, MARR FAMILY"/>
    <property type="match status" value="1"/>
</dbReference>
<evidence type="ECO:0000313" key="6">
    <source>
        <dbReference type="Proteomes" id="UP000245974"/>
    </source>
</evidence>
<evidence type="ECO:0000256" key="1">
    <source>
        <dbReference type="ARBA" id="ARBA00023015"/>
    </source>
</evidence>
<gene>
    <name evidence="5" type="primary">yybR_2</name>
    <name evidence="5" type="ORF">KPC_0537</name>
</gene>
<dbReference type="CDD" id="cd00090">
    <property type="entry name" value="HTH_ARSR"/>
    <property type="match status" value="1"/>
</dbReference>
<feature type="domain" description="HTH hxlR-type" evidence="4">
    <location>
        <begin position="26"/>
        <end position="124"/>
    </location>
</feature>
<protein>
    <submittedName>
        <fullName evidence="5">Putative HTH-type transcriptional regulator YybR</fullName>
    </submittedName>
</protein>
<dbReference type="AlphaFoldDB" id="A0A2U3MVM9"/>
<dbReference type="PROSITE" id="PS51118">
    <property type="entry name" value="HTH_HXLR"/>
    <property type="match status" value="1"/>
</dbReference>
<dbReference type="GO" id="GO:0006355">
    <property type="term" value="P:regulation of DNA-templated transcription"/>
    <property type="evidence" value="ECO:0007669"/>
    <property type="project" value="UniProtKB-ARBA"/>
</dbReference>
<organism evidence="5 6">
    <name type="scientific">Acinetobacter stercoris</name>
    <dbReference type="NCBI Taxonomy" id="2126983"/>
    <lineage>
        <taxon>Bacteria</taxon>
        <taxon>Pseudomonadati</taxon>
        <taxon>Pseudomonadota</taxon>
        <taxon>Gammaproteobacteria</taxon>
        <taxon>Moraxellales</taxon>
        <taxon>Moraxellaceae</taxon>
        <taxon>Acinetobacter</taxon>
    </lineage>
</organism>
<keyword evidence="6" id="KW-1185">Reference proteome</keyword>
<sequence>MIKCINHVMVTNMNNCPDFNVYHPNCPSRLFFENMADKWVLFILDTLKIEPLHFNLLRKNIIGISPKVLSQKLKMLERDGFIQRHLLDTRPIKVEYSLTILGKELAQTAYQFKIWAESNMQYVLEAQQKYDASVKTS</sequence>
<dbReference type="EMBL" id="OOGT01000014">
    <property type="protein sequence ID" value="SPL69359.1"/>
    <property type="molecule type" value="Genomic_DNA"/>
</dbReference>
<dbReference type="InParanoid" id="A0A2U3MVM9"/>
<dbReference type="PANTHER" id="PTHR33204:SF37">
    <property type="entry name" value="HTH-TYPE TRANSCRIPTIONAL REGULATOR YODB"/>
    <property type="match status" value="1"/>
</dbReference>
<evidence type="ECO:0000256" key="2">
    <source>
        <dbReference type="ARBA" id="ARBA00023125"/>
    </source>
</evidence>
<keyword evidence="3" id="KW-0804">Transcription</keyword>
<evidence type="ECO:0000313" key="5">
    <source>
        <dbReference type="EMBL" id="SPL69359.1"/>
    </source>
</evidence>
<dbReference type="InterPro" id="IPR036390">
    <property type="entry name" value="WH_DNA-bd_sf"/>
</dbReference>
<dbReference type="InterPro" id="IPR002577">
    <property type="entry name" value="HTH_HxlR"/>
</dbReference>
<accession>A0A2U3MVM9</accession>
<dbReference type="Pfam" id="PF01638">
    <property type="entry name" value="HxlR"/>
    <property type="match status" value="1"/>
</dbReference>
<reference evidence="6" key="1">
    <citation type="submission" date="2018-03" db="EMBL/GenBank/DDBJ databases">
        <authorList>
            <person name="Blom J."/>
        </authorList>
    </citation>
    <scope>NUCLEOTIDE SEQUENCE [LARGE SCALE GENOMIC DNA]</scope>
    <source>
        <strain evidence="6">KPC-SM-21</strain>
    </source>
</reference>
<name>A0A2U3MVM9_9GAMM</name>
<dbReference type="GO" id="GO:0003677">
    <property type="term" value="F:DNA binding"/>
    <property type="evidence" value="ECO:0007669"/>
    <property type="project" value="UniProtKB-KW"/>
</dbReference>
<dbReference type="InterPro" id="IPR036388">
    <property type="entry name" value="WH-like_DNA-bd_sf"/>
</dbReference>
<evidence type="ECO:0000259" key="4">
    <source>
        <dbReference type="PROSITE" id="PS51118"/>
    </source>
</evidence>
<keyword evidence="2" id="KW-0238">DNA-binding</keyword>
<evidence type="ECO:0000256" key="3">
    <source>
        <dbReference type="ARBA" id="ARBA00023163"/>
    </source>
</evidence>
<keyword evidence="1" id="KW-0805">Transcription regulation</keyword>